<name>A0ABS8RG26_9LACO</name>
<feature type="transmembrane region" description="Helical" evidence="5">
    <location>
        <begin position="389"/>
        <end position="409"/>
    </location>
</feature>
<comment type="caution">
    <text evidence="7">The sequence shown here is derived from an EMBL/GenBank/DDBJ whole genome shotgun (WGS) entry which is preliminary data.</text>
</comment>
<dbReference type="Gene3D" id="3.40.1710.10">
    <property type="entry name" value="abc type-2 transporter like domain"/>
    <property type="match status" value="1"/>
</dbReference>
<evidence type="ECO:0000256" key="4">
    <source>
        <dbReference type="ARBA" id="ARBA00023136"/>
    </source>
</evidence>
<protein>
    <submittedName>
        <fullName evidence="7">ABC transporter permease</fullName>
    </submittedName>
</protein>
<reference evidence="7 8" key="1">
    <citation type="submission" date="2021-12" db="EMBL/GenBank/DDBJ databases">
        <title>A phylogenomic analysis of Limosilactobacillus reuteri reveals ancient and stable evolutionary relationships with rodents and birds and zoonotic transmission to humans.</title>
        <authorList>
            <person name="Li F."/>
            <person name="Li X."/>
            <person name="Cheng C."/>
            <person name="Tollenaar S."/>
            <person name="Zhang J.S."/>
            <person name="Simpson D."/>
            <person name="Tasseva G."/>
            <person name="Perez-Munoz M.E."/>
            <person name="Frese S."/>
            <person name="Gaenzle M.G."/>
            <person name="Walter J."/>
            <person name="Zheng J."/>
        </authorList>
    </citation>
    <scope>NUCLEOTIDE SEQUENCE [LARGE SCALE GENOMIC DNA]</scope>
    <source>
        <strain evidence="7 8">WF-AF5-A</strain>
    </source>
</reference>
<feature type="transmembrane region" description="Helical" evidence="5">
    <location>
        <begin position="303"/>
        <end position="327"/>
    </location>
</feature>
<feature type="transmembrane region" description="Helical" evidence="5">
    <location>
        <begin position="339"/>
        <end position="359"/>
    </location>
</feature>
<dbReference type="Pfam" id="PF12698">
    <property type="entry name" value="ABC2_membrane_3"/>
    <property type="match status" value="1"/>
</dbReference>
<comment type="subcellular location">
    <subcellularLocation>
        <location evidence="1">Membrane</location>
        <topology evidence="1">Multi-pass membrane protein</topology>
    </subcellularLocation>
</comment>
<feature type="transmembrane region" description="Helical" evidence="5">
    <location>
        <begin position="12"/>
        <end position="33"/>
    </location>
</feature>
<dbReference type="InterPro" id="IPR051328">
    <property type="entry name" value="T7SS_ABC-Transporter"/>
</dbReference>
<keyword evidence="4 5" id="KW-0472">Membrane</keyword>
<dbReference type="Proteomes" id="UP001200032">
    <property type="component" value="Unassembled WGS sequence"/>
</dbReference>
<sequence length="429" mass="47776">MDIKKFIFNKMTLFAILFAMLYQIFMIGIYIGGYRYTSEHTKNATIIYVNNDGQNGAKLINEIAKNMEFKSKNVDDISKAKDDLRDHKAVLVMEVPKNYTENLADGKKVQLNYYINSAGDQMSKTFGTTISTKVTDKLNTTITSKKIQGTMVKLLLTANQDKIKDAIGQAITANPEMASDPVKMASMRKEIMDQYTKQFSKQAKELGTLTNVKNNTVDLNSKSTNMNYLMAPMMSALAGFVAAMTSSTILFSSFDLEAKKKAKDKWKAFFSLQIIYMLVSIAASLTAATLLICINHISWSTAFQIFGASFLNLIISFQVLNVTTLLLGPLSIVINIPLVLVQAITSGGIMSAPLMPPFYRFIREFLPVPSTYQLNLNILYNTSSSLNPVSHLLLIGVCALIIECFLIFIKYRKDQEIPKVTGPMDVTGF</sequence>
<keyword evidence="3 5" id="KW-1133">Transmembrane helix</keyword>
<feature type="transmembrane region" description="Helical" evidence="5">
    <location>
        <begin position="274"/>
        <end position="297"/>
    </location>
</feature>
<dbReference type="EMBL" id="JAJPDJ010000052">
    <property type="protein sequence ID" value="MCD7137879.1"/>
    <property type="molecule type" value="Genomic_DNA"/>
</dbReference>
<evidence type="ECO:0000313" key="7">
    <source>
        <dbReference type="EMBL" id="MCD7137879.1"/>
    </source>
</evidence>
<keyword evidence="2 5" id="KW-0812">Transmembrane</keyword>
<evidence type="ECO:0000256" key="3">
    <source>
        <dbReference type="ARBA" id="ARBA00022989"/>
    </source>
</evidence>
<feature type="domain" description="ABC-2 type transporter transmembrane" evidence="6">
    <location>
        <begin position="12"/>
        <end position="402"/>
    </location>
</feature>
<feature type="transmembrane region" description="Helical" evidence="5">
    <location>
        <begin position="229"/>
        <end position="254"/>
    </location>
</feature>
<dbReference type="PANTHER" id="PTHR43077:SF5">
    <property type="entry name" value="PHAGE INFECTION PROTEIN"/>
    <property type="match status" value="1"/>
</dbReference>
<evidence type="ECO:0000256" key="5">
    <source>
        <dbReference type="SAM" id="Phobius"/>
    </source>
</evidence>
<dbReference type="PANTHER" id="PTHR43077">
    <property type="entry name" value="TRANSPORT PERMEASE YVFS-RELATED"/>
    <property type="match status" value="1"/>
</dbReference>
<evidence type="ECO:0000259" key="6">
    <source>
        <dbReference type="Pfam" id="PF12698"/>
    </source>
</evidence>
<dbReference type="InterPro" id="IPR013525">
    <property type="entry name" value="ABC2_TM"/>
</dbReference>
<gene>
    <name evidence="7" type="ORF">LTY59_01395</name>
</gene>
<accession>A0ABS8RG26</accession>
<dbReference type="RefSeq" id="WP_182588799.1">
    <property type="nucleotide sequence ID" value="NZ_JACIVH010000062.1"/>
</dbReference>
<evidence type="ECO:0000313" key="8">
    <source>
        <dbReference type="Proteomes" id="UP001200032"/>
    </source>
</evidence>
<evidence type="ECO:0000256" key="1">
    <source>
        <dbReference type="ARBA" id="ARBA00004141"/>
    </source>
</evidence>
<organism evidence="7 8">
    <name type="scientific">Limosilactobacillus balticus</name>
    <dbReference type="NCBI Taxonomy" id="2759747"/>
    <lineage>
        <taxon>Bacteria</taxon>
        <taxon>Bacillati</taxon>
        <taxon>Bacillota</taxon>
        <taxon>Bacilli</taxon>
        <taxon>Lactobacillales</taxon>
        <taxon>Lactobacillaceae</taxon>
        <taxon>Limosilactobacillus</taxon>
    </lineage>
</organism>
<proteinExistence type="predicted"/>
<keyword evidence="8" id="KW-1185">Reference proteome</keyword>
<evidence type="ECO:0000256" key="2">
    <source>
        <dbReference type="ARBA" id="ARBA00022692"/>
    </source>
</evidence>